<dbReference type="InterPro" id="IPR036890">
    <property type="entry name" value="HATPase_C_sf"/>
</dbReference>
<dbReference type="Pfam" id="PF02518">
    <property type="entry name" value="HATPase_c"/>
    <property type="match status" value="1"/>
</dbReference>
<dbReference type="Pfam" id="PF01627">
    <property type="entry name" value="Hpt"/>
    <property type="match status" value="1"/>
</dbReference>
<dbReference type="SMART" id="SM00387">
    <property type="entry name" value="HATPase_c"/>
    <property type="match status" value="1"/>
</dbReference>
<dbReference type="PROSITE" id="PS50851">
    <property type="entry name" value="CHEW"/>
    <property type="match status" value="1"/>
</dbReference>
<dbReference type="AlphaFoldDB" id="A0A927IL88"/>
<keyword evidence="5" id="KW-0808">Transferase</keyword>
<feature type="modified residue" description="Phosphohistidine" evidence="9">
    <location>
        <position position="49"/>
    </location>
</feature>
<dbReference type="CDD" id="cd16916">
    <property type="entry name" value="HATPase_CheA-like"/>
    <property type="match status" value="1"/>
</dbReference>
<dbReference type="InterPro" id="IPR051315">
    <property type="entry name" value="Bact_Chemotaxis_CheA"/>
</dbReference>
<feature type="region of interest" description="Disordered" evidence="10">
    <location>
        <begin position="589"/>
        <end position="629"/>
    </location>
</feature>
<dbReference type="CDD" id="cd00088">
    <property type="entry name" value="HPT"/>
    <property type="match status" value="1"/>
</dbReference>
<feature type="domain" description="Histidine kinase" evidence="11">
    <location>
        <begin position="672"/>
        <end position="924"/>
    </location>
</feature>
<dbReference type="EMBL" id="JACYFT010000002">
    <property type="protein sequence ID" value="MBD8050468.1"/>
    <property type="molecule type" value="Genomic_DNA"/>
</dbReference>
<dbReference type="PROSITE" id="PS50894">
    <property type="entry name" value="HPT"/>
    <property type="match status" value="1"/>
</dbReference>
<evidence type="ECO:0000313" key="14">
    <source>
        <dbReference type="EMBL" id="MBD8050468.1"/>
    </source>
</evidence>
<sequence length="1073" mass="115569">MSDDFIETIWAQYSVETEEHIEGIESLLVRADGGELSGEEISSLFRAFHSLKGLSRVMELGALEAVAHRAEDLLGLVREGVTGLNKSTVDLLLRALDAIKGLRDIAVAERSDGQKPTALCEELEQAFRKATGGAAEPEAPAPAAASAPAAPAASAAQPAPKAPAKKAPPPQAKKLVKISASGTDEDAPDDQSIFLRLLANGLPILEQLALSIAANEDPKHIFSVANDIRRPLIWMMRASNKLGYLGITRRIQDISEALPADENINRAQGETVVDTIVAFLSDLRTLGETTGSDLGGESLAQVLSRTLRESLDHLLSSVVDNLQVLEASLGQVDESVAGNVSNAFARVHTYLMSLFPDAHCDLPLFLQDAYARAARSDLKLDADIIAVARDAVALIRGVCQSKEKKPLLNAGFVEQQDTLSQRIKDCVWAHDNASDMSPQEIEAFHASLGIRAELAQLLSSENTRELKDLIDGGSKAYLVVAHLESSEQIATSFLSWVSERGRIITNRSVFVDDESWYEMLFISTGDFDDIDAEIKQLDADQNLIKLLGQFGVDSGPAAIQYPAEVLDDPAPVPAPASAPVVAPVQSAPAAQAAPAEKTEPVSQVTTAAPAAAPPQAVQTAPTAAAAPEAAKRAPAPAAAASNVIRVPGEMLDQFMNQIGEMVLVRGQLAHVIADQRLREQAIALRRSSDSGLADMAGVAQFQRLIDLIDEQNRRLQETDALIQGALSRLQDSVMGLRVVPVELVFKRFPRMVRDLAQAQGKQIRLELTGQEVKIDKAMVESLADPLLHMVRNSADHGIETMAERKLTDKPEEAVIRIQAEQQGSRIIIRVSDDGKGIDPERVRRKAVERGLVKHEDSLLMSRDDILKFIFRAGFSTADVVTETSGRGVGMDVVRTNVMRLGGNIHLDSELGRGTTFTMQMPLSAAVQEVLLVNTANQTLAVPGRYVAELVEINETDVQTVKGRTAIILRGSFLPIVRLEELLGFKQVSDEPHRFVVVLSDGQRTLGVTVDEFVGRQELFTKDIHPRLAALPGVGGASILGDGRVVLILDGPAIYRLAENIGNQMPLPSLAAAA</sequence>
<dbReference type="GO" id="GO:0006935">
    <property type="term" value="P:chemotaxis"/>
    <property type="evidence" value="ECO:0007669"/>
    <property type="project" value="InterPro"/>
</dbReference>
<accession>A0A927IL88</accession>
<dbReference type="Proteomes" id="UP000647424">
    <property type="component" value="Unassembled WGS sequence"/>
</dbReference>
<dbReference type="SMART" id="SM00260">
    <property type="entry name" value="CheW"/>
    <property type="match status" value="1"/>
</dbReference>
<evidence type="ECO:0000256" key="7">
    <source>
        <dbReference type="ARBA" id="ARBA00023012"/>
    </source>
</evidence>
<evidence type="ECO:0000259" key="11">
    <source>
        <dbReference type="PROSITE" id="PS50109"/>
    </source>
</evidence>
<dbReference type="EC" id="2.7.13.3" evidence="2"/>
<name>A0A927IL88_9BURK</name>
<dbReference type="InterPro" id="IPR036641">
    <property type="entry name" value="HPT_dom_sf"/>
</dbReference>
<evidence type="ECO:0000259" key="13">
    <source>
        <dbReference type="PROSITE" id="PS50894"/>
    </source>
</evidence>
<feature type="compositionally biased region" description="Low complexity" evidence="10">
    <location>
        <begin position="134"/>
        <end position="159"/>
    </location>
</feature>
<evidence type="ECO:0000256" key="8">
    <source>
        <dbReference type="ARBA" id="ARBA00035100"/>
    </source>
</evidence>
<dbReference type="InterPro" id="IPR008207">
    <property type="entry name" value="Sig_transdc_His_kin_Hpt_dom"/>
</dbReference>
<dbReference type="InterPro" id="IPR004358">
    <property type="entry name" value="Sig_transdc_His_kin-like_C"/>
</dbReference>
<evidence type="ECO:0000313" key="15">
    <source>
        <dbReference type="Proteomes" id="UP000647424"/>
    </source>
</evidence>
<protein>
    <recommendedName>
        <fullName evidence="3">Chemotaxis protein CheA</fullName>
        <ecNumber evidence="2">2.7.13.3</ecNumber>
    </recommendedName>
</protein>
<proteinExistence type="predicted"/>
<dbReference type="FunFam" id="3.30.565.10:FF:000016">
    <property type="entry name" value="Chemotaxis protein CheA, putative"/>
    <property type="match status" value="1"/>
</dbReference>
<evidence type="ECO:0000259" key="12">
    <source>
        <dbReference type="PROSITE" id="PS50851"/>
    </source>
</evidence>
<feature type="region of interest" description="Disordered" evidence="10">
    <location>
        <begin position="130"/>
        <end position="175"/>
    </location>
</feature>
<dbReference type="SUPFAM" id="SSF50341">
    <property type="entry name" value="CheW-like"/>
    <property type="match status" value="1"/>
</dbReference>
<dbReference type="PANTHER" id="PTHR43395:SF1">
    <property type="entry name" value="CHEMOTAXIS PROTEIN CHEA"/>
    <property type="match status" value="1"/>
</dbReference>
<dbReference type="PRINTS" id="PR00344">
    <property type="entry name" value="BCTRLSENSOR"/>
</dbReference>
<dbReference type="SUPFAM" id="SSF47226">
    <property type="entry name" value="Histidine-containing phosphotransfer domain, HPT domain"/>
    <property type="match status" value="1"/>
</dbReference>
<dbReference type="RefSeq" id="WP_191818978.1">
    <property type="nucleotide sequence ID" value="NZ_JACYFT010000002.1"/>
</dbReference>
<evidence type="ECO:0000256" key="4">
    <source>
        <dbReference type="ARBA" id="ARBA00022553"/>
    </source>
</evidence>
<keyword evidence="4 9" id="KW-0597">Phosphoprotein</keyword>
<gene>
    <name evidence="14" type="ORF">IC609_07920</name>
</gene>
<dbReference type="Gene3D" id="1.10.287.560">
    <property type="entry name" value="Histidine kinase CheA-like, homodimeric domain"/>
    <property type="match status" value="1"/>
</dbReference>
<evidence type="ECO:0000256" key="5">
    <source>
        <dbReference type="ARBA" id="ARBA00022679"/>
    </source>
</evidence>
<dbReference type="Pfam" id="PF02895">
    <property type="entry name" value="H-kinase_dim"/>
    <property type="match status" value="1"/>
</dbReference>
<reference evidence="14" key="1">
    <citation type="submission" date="2020-09" db="EMBL/GenBank/DDBJ databases">
        <title>Genome seq and assembly of Limnohabitants sp.</title>
        <authorList>
            <person name="Chhetri G."/>
        </authorList>
    </citation>
    <scope>NUCLEOTIDE SEQUENCE</scope>
    <source>
        <strain evidence="14">JUR4</strain>
    </source>
</reference>
<dbReference type="SUPFAM" id="SSF55874">
    <property type="entry name" value="ATPase domain of HSP90 chaperone/DNA topoisomerase II/histidine kinase"/>
    <property type="match status" value="1"/>
</dbReference>
<dbReference type="PROSITE" id="PS50109">
    <property type="entry name" value="HIS_KIN"/>
    <property type="match status" value="1"/>
</dbReference>
<feature type="domain" description="CheW-like" evidence="12">
    <location>
        <begin position="926"/>
        <end position="1059"/>
    </location>
</feature>
<comment type="caution">
    <text evidence="14">The sequence shown here is derived from an EMBL/GenBank/DDBJ whole genome shotgun (WGS) entry which is preliminary data.</text>
</comment>
<evidence type="ECO:0000256" key="2">
    <source>
        <dbReference type="ARBA" id="ARBA00012438"/>
    </source>
</evidence>
<feature type="compositionally biased region" description="Low complexity" evidence="10">
    <location>
        <begin position="605"/>
        <end position="629"/>
    </location>
</feature>
<evidence type="ECO:0000256" key="1">
    <source>
        <dbReference type="ARBA" id="ARBA00000085"/>
    </source>
</evidence>
<dbReference type="InterPro" id="IPR005467">
    <property type="entry name" value="His_kinase_dom"/>
</dbReference>
<organism evidence="14 15">
    <name type="scientific">Limnohabitans radicicola</name>
    <dbReference type="NCBI Taxonomy" id="2771427"/>
    <lineage>
        <taxon>Bacteria</taxon>
        <taxon>Pseudomonadati</taxon>
        <taxon>Pseudomonadota</taxon>
        <taxon>Betaproteobacteria</taxon>
        <taxon>Burkholderiales</taxon>
        <taxon>Comamonadaceae</taxon>
        <taxon>Limnohabitans</taxon>
    </lineage>
</organism>
<dbReference type="InterPro" id="IPR003594">
    <property type="entry name" value="HATPase_dom"/>
</dbReference>
<comment type="function">
    <text evidence="8">Involved in the transmission of sensory signals from the chemoreceptors to the flagellar motors. CheA is autophosphorylated; it can transfer its phosphate group to either CheB or CheY.</text>
</comment>
<comment type="catalytic activity">
    <reaction evidence="1">
        <text>ATP + protein L-histidine = ADP + protein N-phospho-L-histidine.</text>
        <dbReference type="EC" id="2.7.13.3"/>
    </reaction>
</comment>
<keyword evidence="15" id="KW-1185">Reference proteome</keyword>
<dbReference type="Gene3D" id="2.30.30.40">
    <property type="entry name" value="SH3 Domains"/>
    <property type="match status" value="1"/>
</dbReference>
<dbReference type="InterPro" id="IPR037006">
    <property type="entry name" value="CheA-like_homodim_sf"/>
</dbReference>
<evidence type="ECO:0000256" key="3">
    <source>
        <dbReference type="ARBA" id="ARBA00021495"/>
    </source>
</evidence>
<dbReference type="GO" id="GO:0005737">
    <property type="term" value="C:cytoplasm"/>
    <property type="evidence" value="ECO:0007669"/>
    <property type="project" value="InterPro"/>
</dbReference>
<keyword evidence="7" id="KW-0902">Two-component regulatory system</keyword>
<dbReference type="Gene3D" id="1.20.120.160">
    <property type="entry name" value="HPT domain"/>
    <property type="match status" value="1"/>
</dbReference>
<dbReference type="GO" id="GO:0000155">
    <property type="term" value="F:phosphorelay sensor kinase activity"/>
    <property type="evidence" value="ECO:0007669"/>
    <property type="project" value="InterPro"/>
</dbReference>
<dbReference type="SMART" id="SM01231">
    <property type="entry name" value="H-kinase_dim"/>
    <property type="match status" value="1"/>
</dbReference>
<dbReference type="InterPro" id="IPR036061">
    <property type="entry name" value="CheW-like_dom_sf"/>
</dbReference>
<dbReference type="PANTHER" id="PTHR43395">
    <property type="entry name" value="SENSOR HISTIDINE KINASE CHEA"/>
    <property type="match status" value="1"/>
</dbReference>
<evidence type="ECO:0000256" key="9">
    <source>
        <dbReference type="PROSITE-ProRule" id="PRU00110"/>
    </source>
</evidence>
<feature type="domain" description="HPt" evidence="13">
    <location>
        <begin position="2"/>
        <end position="109"/>
    </location>
</feature>
<dbReference type="InterPro" id="IPR004105">
    <property type="entry name" value="CheA-like_dim"/>
</dbReference>
<keyword evidence="6" id="KW-0418">Kinase</keyword>
<evidence type="ECO:0000256" key="10">
    <source>
        <dbReference type="SAM" id="MobiDB-lite"/>
    </source>
</evidence>
<evidence type="ECO:0000256" key="6">
    <source>
        <dbReference type="ARBA" id="ARBA00022777"/>
    </source>
</evidence>
<dbReference type="SMART" id="SM00073">
    <property type="entry name" value="HPT"/>
    <property type="match status" value="1"/>
</dbReference>
<dbReference type="Pfam" id="PF01584">
    <property type="entry name" value="CheW"/>
    <property type="match status" value="1"/>
</dbReference>
<dbReference type="Gene3D" id="3.30.565.10">
    <property type="entry name" value="Histidine kinase-like ATPase, C-terminal domain"/>
    <property type="match status" value="1"/>
</dbReference>
<dbReference type="InterPro" id="IPR002545">
    <property type="entry name" value="CheW-lke_dom"/>
</dbReference>